<feature type="coiled-coil region" evidence="1">
    <location>
        <begin position="167"/>
        <end position="229"/>
    </location>
</feature>
<proteinExistence type="predicted"/>
<name>A0A0G1NN66_9BACT</name>
<feature type="coiled-coil region" evidence="1">
    <location>
        <begin position="78"/>
        <end position="105"/>
    </location>
</feature>
<organism evidence="3 4">
    <name type="scientific">Candidatus Nomurabacteria bacterium GW2011_GWA1_46_11</name>
    <dbReference type="NCBI Taxonomy" id="1618732"/>
    <lineage>
        <taxon>Bacteria</taxon>
        <taxon>Candidatus Nomuraibacteriota</taxon>
    </lineage>
</organism>
<evidence type="ECO:0000313" key="3">
    <source>
        <dbReference type="EMBL" id="KKU21787.1"/>
    </source>
</evidence>
<evidence type="ECO:0000259" key="2">
    <source>
        <dbReference type="Pfam" id="PF08486"/>
    </source>
</evidence>
<accession>A0A0G1NN66</accession>
<keyword evidence="1" id="KW-0175">Coiled coil</keyword>
<protein>
    <submittedName>
        <fullName evidence="3">SpoIID/LytB domain protein</fullName>
    </submittedName>
</protein>
<gene>
    <name evidence="3" type="ORF">UX31_C0012G0023</name>
</gene>
<evidence type="ECO:0000313" key="4">
    <source>
        <dbReference type="Proteomes" id="UP000034107"/>
    </source>
</evidence>
<dbReference type="Pfam" id="PF08486">
    <property type="entry name" value="SpoIID"/>
    <property type="match status" value="1"/>
</dbReference>
<dbReference type="AlphaFoldDB" id="A0A0G1NN66"/>
<sequence length="599" mass="64945">MNVKYLIFKNRRERFLVVILVAIGLLGLVMARGFPVRAEQCDNPSSIGDTETIRLCISRLNDLVNSVSGAHTKNKTDLQQLQQQVARMASQIKSLEEAIALKQKAIGVQDRAFDSQMETLSGAVRSIYIRDQTAPTLAAVILGGNLDQAVWEWGVYRTAIQRDRDAIVGITGKLENLRTEKQLLENQQKQVASLKTQVDSKTKALAVEVAKVEEAIGRLEGQIDRLSARQQEILAAKTGLFTTSVGEVPEADDPASRPDYNPGFSPAFAAFSFGAPHFKGMSQYGAFGRAKAGQSVEEILRAYYGGGIEIKRDYSTGINITVRGYGTVDIETYAKRIYEMPSSWGDQGGMEALKAQAVAARSYALAYTNNGSGAICATEACQVYKPANKGGKWEEAVNATRGWVLVVGGRPFSARYASTSGGYQEAYTAGGYTTPGLWDTSCGNQGCWTGEAYEKKASSPWFYKGWYRTRSGSSCGRGHPWLNEGELADIINALLVYSRDSGAISHLSQTDAGSCWGSAVPGTWSKDEVVSRATNYGGPITNVRSISTTYATNGVTARVSVNTDKGSFDFNGSDFKLIFNLRAPAAVHLTSGLFNVEKK</sequence>
<dbReference type="InterPro" id="IPR013693">
    <property type="entry name" value="SpoIID/LytB_N"/>
</dbReference>
<reference evidence="3 4" key="1">
    <citation type="journal article" date="2015" name="Nature">
        <title>rRNA introns, odd ribosomes, and small enigmatic genomes across a large radiation of phyla.</title>
        <authorList>
            <person name="Brown C.T."/>
            <person name="Hug L.A."/>
            <person name="Thomas B.C."/>
            <person name="Sharon I."/>
            <person name="Castelle C.J."/>
            <person name="Singh A."/>
            <person name="Wilkins M.J."/>
            <person name="Williams K.H."/>
            <person name="Banfield J.F."/>
        </authorList>
    </citation>
    <scope>NUCLEOTIDE SEQUENCE [LARGE SCALE GENOMIC DNA]</scope>
</reference>
<dbReference type="EMBL" id="LCLS01000012">
    <property type="protein sequence ID" value="KKU21787.1"/>
    <property type="molecule type" value="Genomic_DNA"/>
</dbReference>
<comment type="caution">
    <text evidence="3">The sequence shown here is derived from an EMBL/GenBank/DDBJ whole genome shotgun (WGS) entry which is preliminary data.</text>
</comment>
<evidence type="ECO:0000256" key="1">
    <source>
        <dbReference type="SAM" id="Coils"/>
    </source>
</evidence>
<feature type="domain" description="Sporulation stage II protein D amidase enhancer LytB N-terminal" evidence="2">
    <location>
        <begin position="327"/>
        <end position="406"/>
    </location>
</feature>
<dbReference type="Gene3D" id="6.10.250.3150">
    <property type="match status" value="1"/>
</dbReference>
<dbReference type="Proteomes" id="UP000034107">
    <property type="component" value="Unassembled WGS sequence"/>
</dbReference>